<dbReference type="Proteomes" id="UP000703269">
    <property type="component" value="Unassembled WGS sequence"/>
</dbReference>
<dbReference type="InterPro" id="IPR054000">
    <property type="entry name" value="MLKL_N"/>
</dbReference>
<keyword evidence="4" id="KW-1185">Reference proteome</keyword>
<dbReference type="InterPro" id="IPR059179">
    <property type="entry name" value="MLKL-like_MCAfunc"/>
</dbReference>
<name>A0A9P3GR86_9APHY</name>
<sequence length="887" mass="96338">MPLRAIRKRCTADNALTIAIAATTASHELAGLLAFPPVRAASAILLAIFKTIQDMQNNKRECFRLAKRCVTLLADVKAAMDGHWGDAPAALLANLAKFERTLESLHADLQRDIEGKWHDRLLRKGAIETALGEYHAAVDDAARSLQIVTLIHIHRAVGDPRVSVAGHKGSGKRASDAVSTAETLPPYSPARGAAGEGSRSSKEDTSVTSRSSTASWTPSLASRSSSDSDYVLIPEHTPSLASSSAVSLPPPQRPLPPTPTTLVDSPTYSEPLDEVGDEAEDDLDPEEQAFLAELALFDDKGFQRYDSAALRPSRRKKARLANGWWAGAREVEIEGRTVLMVPYAAGDESHGRTRAARRWLRDVKTLQNVYHPNLPEMIGYSGTDAPTPFILLANVQTRLPQALLLSVLANASLLECATLLIGFYKETLDAALYLQRQLALSESQAQDHIERAALRIAPHSATKVVVGLPDPAAVRGTTYRNFGLAWSVRDVWLAVLPNRGRVGRLVDLYDALDPVRQEKANHLALLARTLLPGNDAPPAALARLDALARAIAPPPAPAPLLEDERDEMDDLLDLYGDEDDADAAEKTTVENRTEKLTLRRLRDVALRAGTHGVAWSNNFVPPYLFRVGDVGYIRPQTSKADTSAAAEKPEALWAYGGFDRFVRVCNVLDDAVHGEAALEVRPDHGGWTMSFDGGRFEKTELQAFEAGGGVLGWPILTSPGARLTVHALHCTYTADVNAAWALLLARAPALARMHGVRPEELMLVTRSGTELRLKVHDVRSSPPSFGAPRQAFPPQHAPGFPPRGGFAGQHGFPGHHHHMHGFAPPPPLPSYVFTSEAREFGVRVQDTPVCLPQQPAQAQAQGARCVWVSDGAYGFMNYVRLCAEDFD</sequence>
<feature type="compositionally biased region" description="Low complexity" evidence="1">
    <location>
        <begin position="238"/>
        <end position="247"/>
    </location>
</feature>
<feature type="region of interest" description="Disordered" evidence="1">
    <location>
        <begin position="778"/>
        <end position="820"/>
    </location>
</feature>
<dbReference type="Pfam" id="PF22215">
    <property type="entry name" value="MLKL_N"/>
    <property type="match status" value="1"/>
</dbReference>
<organism evidence="3 4">
    <name type="scientific">Phanerochaete sordida</name>
    <dbReference type="NCBI Taxonomy" id="48140"/>
    <lineage>
        <taxon>Eukaryota</taxon>
        <taxon>Fungi</taxon>
        <taxon>Dikarya</taxon>
        <taxon>Basidiomycota</taxon>
        <taxon>Agaricomycotina</taxon>
        <taxon>Agaricomycetes</taxon>
        <taxon>Polyporales</taxon>
        <taxon>Phanerochaetaceae</taxon>
        <taxon>Phanerochaete</taxon>
    </lineage>
</organism>
<feature type="domain" description="Mixed lineage kinase" evidence="2">
    <location>
        <begin position="47"/>
        <end position="150"/>
    </location>
</feature>
<feature type="compositionally biased region" description="Polar residues" evidence="1">
    <location>
        <begin position="206"/>
        <end position="218"/>
    </location>
</feature>
<dbReference type="InterPro" id="IPR036537">
    <property type="entry name" value="Adaptor_Cbl_N_dom_sf"/>
</dbReference>
<comment type="caution">
    <text evidence="3">The sequence shown here is derived from an EMBL/GenBank/DDBJ whole genome shotgun (WGS) entry which is preliminary data.</text>
</comment>
<feature type="compositionally biased region" description="Pro residues" evidence="1">
    <location>
        <begin position="248"/>
        <end position="259"/>
    </location>
</feature>
<evidence type="ECO:0000313" key="3">
    <source>
        <dbReference type="EMBL" id="GJF00383.1"/>
    </source>
</evidence>
<feature type="compositionally biased region" description="Low complexity" evidence="1">
    <location>
        <begin position="219"/>
        <end position="228"/>
    </location>
</feature>
<dbReference type="OrthoDB" id="3268478at2759"/>
<evidence type="ECO:0000259" key="2">
    <source>
        <dbReference type="Pfam" id="PF22215"/>
    </source>
</evidence>
<dbReference type="CDD" id="cd21037">
    <property type="entry name" value="MLKL_NTD"/>
    <property type="match status" value="1"/>
</dbReference>
<reference evidence="3 4" key="1">
    <citation type="submission" date="2021-08" db="EMBL/GenBank/DDBJ databases">
        <title>Draft Genome Sequence of Phanerochaete sordida strain YK-624.</title>
        <authorList>
            <person name="Mori T."/>
            <person name="Dohra H."/>
            <person name="Suzuki T."/>
            <person name="Kawagishi H."/>
            <person name="Hirai H."/>
        </authorList>
    </citation>
    <scope>NUCLEOTIDE SEQUENCE [LARGE SCALE GENOMIC DNA]</scope>
    <source>
        <strain evidence="3 4">YK-624</strain>
    </source>
</reference>
<dbReference type="GO" id="GO:0007166">
    <property type="term" value="P:cell surface receptor signaling pathway"/>
    <property type="evidence" value="ECO:0007669"/>
    <property type="project" value="InterPro"/>
</dbReference>
<protein>
    <recommendedName>
        <fullName evidence="2">Mixed lineage kinase domain-containing protein</fullName>
    </recommendedName>
</protein>
<proteinExistence type="predicted"/>
<dbReference type="AlphaFoldDB" id="A0A9P3GR86"/>
<feature type="region of interest" description="Disordered" evidence="1">
    <location>
        <begin position="162"/>
        <end position="279"/>
    </location>
</feature>
<dbReference type="EMBL" id="BPQB01000149">
    <property type="protein sequence ID" value="GJF00383.1"/>
    <property type="molecule type" value="Genomic_DNA"/>
</dbReference>
<dbReference type="Gene3D" id="1.20.930.20">
    <property type="entry name" value="Adaptor protein Cbl, N-terminal domain"/>
    <property type="match status" value="1"/>
</dbReference>
<evidence type="ECO:0000256" key="1">
    <source>
        <dbReference type="SAM" id="MobiDB-lite"/>
    </source>
</evidence>
<gene>
    <name evidence="3" type="ORF">PsYK624_166700</name>
</gene>
<accession>A0A9P3GR86</accession>
<evidence type="ECO:0000313" key="4">
    <source>
        <dbReference type="Proteomes" id="UP000703269"/>
    </source>
</evidence>